<reference evidence="2 3" key="1">
    <citation type="journal article" date="2013" name="Environ. Microbiol.">
        <title>Complete genome, catabolic sub-proteomes and key-metabolites of Desulfobacula toluolica Tol2, a marine, aromatic compound-degrading, sulfate-reducing bacterium.</title>
        <authorList>
            <person name="Wohlbrand L."/>
            <person name="Jacob J.H."/>
            <person name="Kube M."/>
            <person name="Mussmann M."/>
            <person name="Jarling R."/>
            <person name="Beck A."/>
            <person name="Amann R."/>
            <person name="Wilkes H."/>
            <person name="Reinhardt R."/>
            <person name="Rabus R."/>
        </authorList>
    </citation>
    <scope>NUCLEOTIDE SEQUENCE [LARGE SCALE GENOMIC DNA]</scope>
    <source>
        <strain evidence="3">DSM 7467 / Tol2</strain>
    </source>
</reference>
<dbReference type="Proteomes" id="UP000007347">
    <property type="component" value="Chromosome"/>
</dbReference>
<dbReference type="STRING" id="651182.TOL2_C05260"/>
<dbReference type="PATRIC" id="fig|651182.5.peg.639"/>
<feature type="transmembrane region" description="Helical" evidence="1">
    <location>
        <begin position="689"/>
        <end position="711"/>
    </location>
</feature>
<protein>
    <submittedName>
        <fullName evidence="2">Conserved uncharacterized protein</fullName>
    </submittedName>
</protein>
<feature type="transmembrane region" description="Helical" evidence="1">
    <location>
        <begin position="1206"/>
        <end position="1231"/>
    </location>
</feature>
<feature type="transmembrane region" description="Helical" evidence="1">
    <location>
        <begin position="1311"/>
        <end position="1332"/>
    </location>
</feature>
<keyword evidence="1" id="KW-1133">Transmembrane helix</keyword>
<feature type="transmembrane region" description="Helical" evidence="1">
    <location>
        <begin position="1172"/>
        <end position="1194"/>
    </location>
</feature>
<keyword evidence="1" id="KW-0812">Transmembrane</keyword>
<proteinExistence type="predicted"/>
<name>K0N3J6_DESTT</name>
<gene>
    <name evidence="2" type="ordered locus">TOL2_C05260</name>
</gene>
<dbReference type="HOGENOM" id="CLU_005797_0_0_7"/>
<evidence type="ECO:0000313" key="3">
    <source>
        <dbReference type="Proteomes" id="UP000007347"/>
    </source>
</evidence>
<feature type="transmembrane region" description="Helical" evidence="1">
    <location>
        <begin position="537"/>
        <end position="557"/>
    </location>
</feature>
<evidence type="ECO:0000313" key="2">
    <source>
        <dbReference type="EMBL" id="CCK78694.1"/>
    </source>
</evidence>
<keyword evidence="1" id="KW-0472">Membrane</keyword>
<evidence type="ECO:0000256" key="1">
    <source>
        <dbReference type="SAM" id="Phobius"/>
    </source>
</evidence>
<feature type="transmembrane region" description="Helical" evidence="1">
    <location>
        <begin position="467"/>
        <end position="486"/>
    </location>
</feature>
<feature type="transmembrane region" description="Helical" evidence="1">
    <location>
        <begin position="507"/>
        <end position="525"/>
    </location>
</feature>
<dbReference type="KEGG" id="dto:TOL2_C05260"/>
<organism evidence="2 3">
    <name type="scientific">Desulfobacula toluolica (strain DSM 7467 / Tol2)</name>
    <dbReference type="NCBI Taxonomy" id="651182"/>
    <lineage>
        <taxon>Bacteria</taxon>
        <taxon>Pseudomonadati</taxon>
        <taxon>Thermodesulfobacteriota</taxon>
        <taxon>Desulfobacteria</taxon>
        <taxon>Desulfobacterales</taxon>
        <taxon>Desulfobacteraceae</taxon>
        <taxon>Desulfobacula</taxon>
    </lineage>
</organism>
<feature type="transmembrane region" description="Helical" evidence="1">
    <location>
        <begin position="1252"/>
        <end position="1272"/>
    </location>
</feature>
<keyword evidence="3" id="KW-1185">Reference proteome</keyword>
<dbReference type="EMBL" id="FO203503">
    <property type="protein sequence ID" value="CCK78694.1"/>
    <property type="molecule type" value="Genomic_DNA"/>
</dbReference>
<feature type="transmembrane region" description="Helical" evidence="1">
    <location>
        <begin position="717"/>
        <end position="736"/>
    </location>
</feature>
<accession>K0N3J6</accession>
<sequence>MVLVFVFAFIQPCSANTAVHVPKLLQPWVDWVLHDKEEQLKCIAQYNDADIYQCAWPSELEVVLNDQGGQFSQSWLVHHESWVTLPGNSRYWPLDVRVDEKPRIILQKNYTPKIQLQPGLHMITGRFTWSRLPENLQIPAQSGLVSLTVNNENIGFPNLDASGRLWLKRLQNEEKIENRLKIESFRLIEDSIPSKVLLYFTLDVAGSAREITLGPLYAPENFTPLSLKSALPARLEHDGRMLMQVRPGQYSVSVTLRHAGSLTEFSFHPPDNGFWPQQEIWSFRAQPDLRLVEIGGVPSIDPLRTSLPKDWHEYPAYRVLPGDSMRFKQIKRGDPNPAPDQLTLNRSLWLRFDGSGYSIQDRINGQKNTNWRLEIDPAIKLGRVAVDGIEQFITARKGSDKAGIELRNGVLNLTADSVYQGKITNLPATGWDHDFKQAKGRLFLPPGWKLLNAAGIDNIPRTWVKRWTLLDFFIVLIFTIALAKLFSKPLAGVAFLTLVLIYHEPGAPRYIWPALLIGFALLKYLPDGAFKKAVKFYQSVAVLCFVIIVIPYSIHALRIGMYPQLAKPWTSMTDYALRQNASSSVGMQRDALQEMQSAPMNSYMDSKSVGRSGKAFVKRDEARLKTSISGAGSSYYSTQVMQHDPKALTQTGPGMPKWLPFETIDFSWSGPVTRDQRVTFALIGPKTNLILAFVRVFLIVFLAFGMFGIRYRPGEGVGFTGMKSLKICAFLVFFLLSPHLAQSTEIPSQQILDELQARLLEKNECYPACSDMPDVHINISSDRLSMDINVDAQLDASIPLPSHVKHWLPNHVMIDGSPAQGLLRKENGLWMLVPAGRHMVTLSGPIRKQNVLQLPLPLRPHHVTVNAEGWSVEGVHPDGKVDAQLQFKRIVEQDEQQTQNLETGILPPFVLVERNVLLGLVWKIQTKIQRLSPTGSAVVLDIPLLPGESVTTEGLRVEAGVAKINLGAGQGHLSWESFLEPADQLQLEHKQTTAWTEIWKVDVSPIFHLEYEGIPVILHKTGTRWYPTWHPWPGETVSLNISRPAGVEGQTLTIEKSHLELRPGQKNTAAKMLLSIKSSQGGQHTITLPLTAKLQEVKIKGKIQPVRQEGRRVALPIIPGQQNIELKWVESKRLAMRYQSSDIDLGTQSVNASVDIYLPRSCWPLFIGGEQLVGPAVLFWSVLIIIVLVAFALSKTGWTPLKFYHWFLLGIGMSMSHLAVAVMIVSWLIVLDRRKKAATLEGLKFNFMQTGIVILTIAAMGSLVFAVSRGLLGHPDMNIIGNGSNSGLLRWYQDVSDPTLPKAWIFSIPMLFYRIAMLAWALWLSFWLVGILKWGWQQFTTPKLWCSLPPRIKRNKRIKKETETD</sequence>